<dbReference type="Pfam" id="PF22613">
    <property type="entry name" value="Transketolase_C_1"/>
    <property type="match status" value="1"/>
</dbReference>
<dbReference type="SUPFAM" id="SSF52922">
    <property type="entry name" value="TK C-terminal domain-like"/>
    <property type="match status" value="1"/>
</dbReference>
<dbReference type="InterPro" id="IPR009014">
    <property type="entry name" value="Transketo_C/PFOR_II"/>
</dbReference>
<accession>A0A6J6RND0</accession>
<dbReference type="PANTHER" id="PTHR43825:SF4">
    <property type="entry name" value="PYRUVATE DEHYDROGENASE E1 COMPONENT"/>
    <property type="match status" value="1"/>
</dbReference>
<organism evidence="2">
    <name type="scientific">freshwater metagenome</name>
    <dbReference type="NCBI Taxonomy" id="449393"/>
    <lineage>
        <taxon>unclassified sequences</taxon>
        <taxon>metagenomes</taxon>
        <taxon>ecological metagenomes</taxon>
    </lineage>
</organism>
<reference evidence="2" key="1">
    <citation type="submission" date="2020-05" db="EMBL/GenBank/DDBJ databases">
        <authorList>
            <person name="Chiriac C."/>
            <person name="Salcher M."/>
            <person name="Ghai R."/>
            <person name="Kavagutti S V."/>
        </authorList>
    </citation>
    <scope>NUCLEOTIDE SEQUENCE</scope>
</reference>
<dbReference type="Gene3D" id="3.40.50.920">
    <property type="match status" value="1"/>
</dbReference>
<dbReference type="InterPro" id="IPR029061">
    <property type="entry name" value="THDP-binding"/>
</dbReference>
<evidence type="ECO:0000313" key="2">
    <source>
        <dbReference type="EMBL" id="CAB4724002.1"/>
    </source>
</evidence>
<dbReference type="SUPFAM" id="SSF52518">
    <property type="entry name" value="Thiamin diphosphate-binding fold (THDP-binding)"/>
    <property type="match status" value="1"/>
</dbReference>
<name>A0A6J6RND0_9ZZZZ</name>
<evidence type="ECO:0000259" key="1">
    <source>
        <dbReference type="Pfam" id="PF22613"/>
    </source>
</evidence>
<proteinExistence type="predicted"/>
<dbReference type="PANTHER" id="PTHR43825">
    <property type="entry name" value="PYRUVATE DEHYDROGENASE E1 COMPONENT"/>
    <property type="match status" value="1"/>
</dbReference>
<dbReference type="InterPro" id="IPR055152">
    <property type="entry name" value="Transketolase-like_C_2"/>
</dbReference>
<dbReference type="InterPro" id="IPR051157">
    <property type="entry name" value="PDH/Transketolase"/>
</dbReference>
<dbReference type="Gene3D" id="3.40.50.970">
    <property type="match status" value="1"/>
</dbReference>
<dbReference type="EMBL" id="CAEZYJ010000125">
    <property type="protein sequence ID" value="CAB4724002.1"/>
    <property type="molecule type" value="Genomic_DNA"/>
</dbReference>
<feature type="domain" description="Transketolase-like C-terminal" evidence="1">
    <location>
        <begin position="176"/>
        <end position="293"/>
    </location>
</feature>
<protein>
    <submittedName>
        <fullName evidence="2">Unannotated protein</fullName>
    </submittedName>
</protein>
<gene>
    <name evidence="2" type="ORF">UFOPK2659_00851</name>
</gene>
<dbReference type="AlphaFoldDB" id="A0A6J6RND0"/>
<sequence>MNLFMLLGQLGLSWDHSSQPLIPIGTVYDPFVLRGLDAFIYSVYSGARFIITGTPSGVTLAPEGGAHQSTITPSVGMELPGVVLMEPAYAQALDWLLCDALTHVAGQREETTPELRPTELAFYFRLTTRPIDQDPFARARERLGEALLRSQVIAGAYRLIDGRANLDDSNKNDLTNAPVVHLVGTGAVMPEVLIAAAELKSEGVIAHVVDITAPGRLYGGWQRTLRQGVRTATTPSFPGAMRPIFSERAPIVSVHDGASHAMAWLGSALGMPQVALGVDTFGQSGTIHDLYDINDIDSGSIVNAALAALSLNI</sequence>